<dbReference type="UniPathway" id="UPA00559"/>
<dbReference type="GO" id="GO:0046872">
    <property type="term" value="F:metal ion binding"/>
    <property type="evidence" value="ECO:0007669"/>
    <property type="project" value="UniProtKB-KW"/>
</dbReference>
<dbReference type="RefSeq" id="XP_627581.1">
    <property type="nucleotide sequence ID" value="XM_627581.1"/>
</dbReference>
<evidence type="ECO:0000256" key="3">
    <source>
        <dbReference type="ARBA" id="ARBA00012221"/>
    </source>
</evidence>
<evidence type="ECO:0000313" key="13">
    <source>
        <dbReference type="Proteomes" id="UP000006726"/>
    </source>
</evidence>
<dbReference type="GO" id="GO:0051539">
    <property type="term" value="F:4 iron, 4 sulfur cluster binding"/>
    <property type="evidence" value="ECO:0007669"/>
    <property type="project" value="UniProtKB-UniRule"/>
</dbReference>
<gene>
    <name evidence="12" type="ORF">cgd6_2230</name>
</gene>
<dbReference type="Gene3D" id="3.40.50.11840">
    <property type="entry name" value="Diphthamide synthesis DPH1/DPH2 domain 1"/>
    <property type="match status" value="1"/>
</dbReference>
<keyword evidence="7" id="KW-0479">Metal-binding</keyword>
<dbReference type="Gene3D" id="3.40.50.11860">
    <property type="entry name" value="Diphthamide synthesis DPH1/DPH2 domain 3"/>
    <property type="match status" value="1"/>
</dbReference>
<protein>
    <recommendedName>
        <fullName evidence="4 11">2-(3-amino-3-carboxypropyl)histidine synthase subunit 1</fullName>
        <ecNumber evidence="3 11">2.5.1.108</ecNumber>
    </recommendedName>
</protein>
<dbReference type="GeneID" id="3376173"/>
<dbReference type="AlphaFoldDB" id="Q5CX73"/>
<dbReference type="Proteomes" id="UP000006726">
    <property type="component" value="Chromosome 6"/>
</dbReference>
<dbReference type="VEuPathDB" id="CryptoDB:cgd6_2230"/>
<comment type="similarity">
    <text evidence="2 11">Belongs to the DPH1/DPH2 family. DPH1 subfamily.</text>
</comment>
<dbReference type="InterPro" id="IPR042265">
    <property type="entry name" value="DPH1/DPH2_3"/>
</dbReference>
<evidence type="ECO:0000256" key="10">
    <source>
        <dbReference type="ARBA" id="ARBA00048403"/>
    </source>
</evidence>
<dbReference type="OrthoDB" id="1649088at2759"/>
<dbReference type="FunCoup" id="Q5CX73">
    <property type="interactions" value="346"/>
</dbReference>
<evidence type="ECO:0000256" key="2">
    <source>
        <dbReference type="ARBA" id="ARBA00010173"/>
    </source>
</evidence>
<dbReference type="OMA" id="PGQVLGC"/>
<keyword evidence="6 11" id="KW-0949">S-adenosyl-L-methionine</keyword>
<evidence type="ECO:0000256" key="5">
    <source>
        <dbReference type="ARBA" id="ARBA00022679"/>
    </source>
</evidence>
<evidence type="ECO:0000256" key="11">
    <source>
        <dbReference type="PIRNR" id="PIRNR004967"/>
    </source>
</evidence>
<evidence type="ECO:0000256" key="1">
    <source>
        <dbReference type="ARBA" id="ARBA00005156"/>
    </source>
</evidence>
<dbReference type="EC" id="2.5.1.108" evidence="3 11"/>
<name>Q5CX73_CRYPI</name>
<dbReference type="Gene3D" id="3.40.50.11850">
    <property type="entry name" value="Diphthamide synthesis DPH1/DPH2 domain 2"/>
    <property type="match status" value="1"/>
</dbReference>
<evidence type="ECO:0000313" key="12">
    <source>
        <dbReference type="EMBL" id="EAK89875.1"/>
    </source>
</evidence>
<comment type="catalytic activity">
    <reaction evidence="10 11">
        <text>L-histidyl-[translation elongation factor 2] + S-adenosyl-L-methionine = 2-[(3S)-amino-3-carboxypropyl]-L-histidyl-[translation elongation factor 2] + S-methyl-5'-thioadenosine + H(+)</text>
        <dbReference type="Rhea" id="RHEA:36783"/>
        <dbReference type="Rhea" id="RHEA-COMP:9748"/>
        <dbReference type="Rhea" id="RHEA-COMP:9749"/>
        <dbReference type="ChEBI" id="CHEBI:15378"/>
        <dbReference type="ChEBI" id="CHEBI:17509"/>
        <dbReference type="ChEBI" id="CHEBI:29979"/>
        <dbReference type="ChEBI" id="CHEBI:59789"/>
        <dbReference type="ChEBI" id="CHEBI:73995"/>
        <dbReference type="EC" id="2.5.1.108"/>
    </reaction>
</comment>
<dbReference type="SFLD" id="SFLDS00032">
    <property type="entry name" value="Radical_SAM_3-amino-3-carboxyp"/>
    <property type="match status" value="1"/>
</dbReference>
<dbReference type="KEGG" id="cpv:cgd6_2230"/>
<dbReference type="PANTHER" id="PTHR10762:SF1">
    <property type="entry name" value="2-(3-AMINO-3-CARBOXYPROPYL)HISTIDINE SYNTHASE SUBUNIT 1"/>
    <property type="match status" value="1"/>
</dbReference>
<dbReference type="EMBL" id="AAEE01000002">
    <property type="protein sequence ID" value="EAK89875.1"/>
    <property type="molecule type" value="Genomic_DNA"/>
</dbReference>
<dbReference type="STRING" id="353152.Q5CX73"/>
<accession>Q5CX73</accession>
<dbReference type="InterPro" id="IPR042264">
    <property type="entry name" value="DPH1/DPH2_2"/>
</dbReference>
<dbReference type="Pfam" id="PF01866">
    <property type="entry name" value="Diphthamide_syn"/>
    <property type="match status" value="1"/>
</dbReference>
<evidence type="ECO:0000256" key="9">
    <source>
        <dbReference type="ARBA" id="ARBA00023014"/>
    </source>
</evidence>
<dbReference type="InterPro" id="IPR016435">
    <property type="entry name" value="DPH1/DPH2"/>
</dbReference>
<keyword evidence="11" id="KW-0004">4Fe-4S</keyword>
<keyword evidence="5 11" id="KW-0808">Transferase</keyword>
<dbReference type="InParanoid" id="Q5CX73"/>
<evidence type="ECO:0000256" key="4">
    <source>
        <dbReference type="ARBA" id="ARBA00021915"/>
    </source>
</evidence>
<dbReference type="PANTHER" id="PTHR10762">
    <property type="entry name" value="DIPHTHAMIDE BIOSYNTHESIS PROTEIN"/>
    <property type="match status" value="1"/>
</dbReference>
<dbReference type="InterPro" id="IPR035435">
    <property type="entry name" value="DPH1/DPH2_euk_archaea"/>
</dbReference>
<comment type="caution">
    <text evidence="12">The sequence shown here is derived from an EMBL/GenBank/DDBJ whole genome shotgun (WGS) entry which is preliminary data.</text>
</comment>
<sequence>MDSTIANPNISLSNDINYKRFDPGYSDIENIELLKEAIRVGLPSHYDFEIIKTIKKINEIKSISDERENFTVYLQMPEGLLVFSQSISLILQHFARTSVVILGDITYGGCCIEDQLMSILESSHSKSSNQSLLVHYAHSCLIPFEELAMSKDINIANILYIFVEINLLSDHFIQTIKHNFKKEDKIALLSTIQYHSTIVGSQKCLNDYFLNPVKIPVCDPLAWGETLGCTSAIIDGDVEKCIFLSDGRFHLESAMIQNPSKVFYLYEPFSKKITRETYSHQLLHEIRKSSIVNSFKIVQAGGSNLINDSVVIGIFFSTLGRQGSFAIVERLEKLINKYNTNTNNKTKIVACTIFASDLSAECINDNILEGVDYSIQLACPRLSTDWGAYYKKPILNSYEAFVLLGNLSNNNFQFFCDMENNLDLSNSEFSYLQTYPMNYWASNGNIWCNYYSDESRNGSFGASKDQIDEIKYNIRQNKLKNLTKRKINLQYERNELA</sequence>
<dbReference type="NCBIfam" id="TIGR00322">
    <property type="entry name" value="diphth2_R"/>
    <property type="match status" value="1"/>
</dbReference>
<dbReference type="GO" id="GO:0017183">
    <property type="term" value="P:protein histidyl modification to diphthamide"/>
    <property type="evidence" value="ECO:0007669"/>
    <property type="project" value="UniProtKB-UniRule"/>
</dbReference>
<dbReference type="GO" id="GO:0090560">
    <property type="term" value="F:2-(3-amino-3-carboxypropyl)histidine synthase activity"/>
    <property type="evidence" value="ECO:0007669"/>
    <property type="project" value="UniProtKB-UniRule"/>
</dbReference>
<dbReference type="PIRSF" id="PIRSF004967">
    <property type="entry name" value="DPH1"/>
    <property type="match status" value="1"/>
</dbReference>
<keyword evidence="13" id="KW-1185">Reference proteome</keyword>
<keyword evidence="8" id="KW-0408">Iron</keyword>
<evidence type="ECO:0000256" key="8">
    <source>
        <dbReference type="ARBA" id="ARBA00023004"/>
    </source>
</evidence>
<proteinExistence type="inferred from homology"/>
<dbReference type="InterPro" id="IPR042263">
    <property type="entry name" value="DPH1/DPH2_1"/>
</dbReference>
<comment type="pathway">
    <text evidence="1 11">Protein modification; peptidyl-diphthamide biosynthesis.</text>
</comment>
<evidence type="ECO:0000256" key="7">
    <source>
        <dbReference type="ARBA" id="ARBA00022723"/>
    </source>
</evidence>
<comment type="cofactor">
    <cofactor evidence="11">
        <name>[4Fe-4S] cluster</name>
        <dbReference type="ChEBI" id="CHEBI:49883"/>
    </cofactor>
    <text evidence="11">Binds 1 [4Fe-4S] cluster per subunit. The cluster is coordinated with 3 cysteines and an exchangeable S-adenosyl-L-methionine.</text>
</comment>
<comment type="function">
    <text evidence="11">Catalyzes the first step of diphthamide biosynthesis, a post-translational modification of histidine which occurs in elongation factor 2.</text>
</comment>
<organism evidence="12 13">
    <name type="scientific">Cryptosporidium parvum (strain Iowa II)</name>
    <dbReference type="NCBI Taxonomy" id="353152"/>
    <lineage>
        <taxon>Eukaryota</taxon>
        <taxon>Sar</taxon>
        <taxon>Alveolata</taxon>
        <taxon>Apicomplexa</taxon>
        <taxon>Conoidasida</taxon>
        <taxon>Coccidia</taxon>
        <taxon>Eucoccidiorida</taxon>
        <taxon>Eimeriorina</taxon>
        <taxon>Cryptosporidiidae</taxon>
        <taxon>Cryptosporidium</taxon>
    </lineage>
</organism>
<reference evidence="12 13" key="1">
    <citation type="journal article" date="2004" name="Science">
        <title>Complete genome sequence of the apicomplexan, Cryptosporidium parvum.</title>
        <authorList>
            <person name="Abrahamsen M.S."/>
            <person name="Templeton T.J."/>
            <person name="Enomoto S."/>
            <person name="Abrahante J.E."/>
            <person name="Zhu G."/>
            <person name="Lancto C.A."/>
            <person name="Deng M."/>
            <person name="Liu C."/>
            <person name="Widmer G."/>
            <person name="Tzipori S."/>
            <person name="Buck G.A."/>
            <person name="Xu P."/>
            <person name="Bankier A.T."/>
            <person name="Dear P.H."/>
            <person name="Konfortov B.A."/>
            <person name="Spriggs H.F."/>
            <person name="Iyer L."/>
            <person name="Anantharaman V."/>
            <person name="Aravind L."/>
            <person name="Kapur V."/>
        </authorList>
    </citation>
    <scope>NUCLEOTIDE SEQUENCE [LARGE SCALE GENOMIC DNA]</scope>
    <source>
        <strain evidence="13">Iowa II</strain>
    </source>
</reference>
<evidence type="ECO:0000256" key="6">
    <source>
        <dbReference type="ARBA" id="ARBA00022691"/>
    </source>
</evidence>
<keyword evidence="9" id="KW-0411">Iron-sulfur</keyword>